<dbReference type="PANTHER" id="PTHR21320:SF3">
    <property type="entry name" value="CYTOCHROME C OXIDASE ASSEMBLY PROTEIN COX11, MITOCHONDRIAL-RELATED"/>
    <property type="match status" value="1"/>
</dbReference>
<keyword evidence="4 7" id="KW-1133">Transmembrane helix</keyword>
<proteinExistence type="inferred from homology"/>
<sequence>MAAQPARFAARTLSPLCHHVPLRCLMRGPPPPLCLAIPASVRQLSSRPGQPAFSALARAVELSRSTAQQSSRWASTTPPADNTPTPPPGSPIPTSSKHSQPSYSDARSRYERARAHDTRTTMYYTASVIVLFIGASYAAVPLYKLICTTTGLDGTPMTSPGHKFEPESMKPVPNAQKIRIRFASSVSDHMRWSFVPVTPEIHIVPGETALAFYTAHNPTNEDIVGISTYSVVPAKAAQYFNKIQCFCFEEQKLEADEEVDMPVFFYIDPEFAYDPWMKDVKTITLHYTFFKSKFRLEAWRHLS</sequence>
<evidence type="ECO:0000313" key="9">
    <source>
        <dbReference type="Proteomes" id="UP001212152"/>
    </source>
</evidence>
<keyword evidence="9" id="KW-1185">Reference proteome</keyword>
<dbReference type="HAMAP" id="MF_00155">
    <property type="entry name" value="CtaG"/>
    <property type="match status" value="1"/>
</dbReference>
<dbReference type="PANTHER" id="PTHR21320">
    <property type="entry name" value="CYTOCHROME C OXIDASE ASSEMBLY PROTEIN COX11-RELATED"/>
    <property type="match status" value="1"/>
</dbReference>
<comment type="subcellular location">
    <subcellularLocation>
        <location evidence="2">Mitochondrion inner membrane</location>
        <topology evidence="2">Single-pass membrane protein</topology>
        <orientation evidence="2">Intermembrane side</orientation>
    </subcellularLocation>
</comment>
<dbReference type="InterPro" id="IPR023471">
    <property type="entry name" value="CtaG/Cox11_dom_sf"/>
</dbReference>
<dbReference type="GO" id="GO:0005743">
    <property type="term" value="C:mitochondrial inner membrane"/>
    <property type="evidence" value="ECO:0007669"/>
    <property type="project" value="UniProtKB-SubCell"/>
</dbReference>
<feature type="transmembrane region" description="Helical" evidence="7">
    <location>
        <begin position="122"/>
        <end position="143"/>
    </location>
</feature>
<accession>A0AAD5TRM8</accession>
<dbReference type="InterPro" id="IPR007533">
    <property type="entry name" value="Cyt_c_oxidase_assmbl_CtaG"/>
</dbReference>
<dbReference type="Proteomes" id="UP001212152">
    <property type="component" value="Unassembled WGS sequence"/>
</dbReference>
<evidence type="ECO:0000256" key="6">
    <source>
        <dbReference type="SAM" id="MobiDB-lite"/>
    </source>
</evidence>
<name>A0AAD5TRM8_9FUNG</name>
<dbReference type="GO" id="GO:0005507">
    <property type="term" value="F:copper ion binding"/>
    <property type="evidence" value="ECO:0007669"/>
    <property type="project" value="InterPro"/>
</dbReference>
<dbReference type="FunFam" id="2.60.370.10:FF:000001">
    <property type="entry name" value="COX11 cytochrome c oxidase assembly homolog"/>
    <property type="match status" value="1"/>
</dbReference>
<evidence type="ECO:0000256" key="3">
    <source>
        <dbReference type="ARBA" id="ARBA00022692"/>
    </source>
</evidence>
<comment type="caution">
    <text evidence="8">The sequence shown here is derived from an EMBL/GenBank/DDBJ whole genome shotgun (WGS) entry which is preliminary data.</text>
</comment>
<evidence type="ECO:0000256" key="7">
    <source>
        <dbReference type="SAM" id="Phobius"/>
    </source>
</evidence>
<evidence type="ECO:0000256" key="1">
    <source>
        <dbReference type="ARBA" id="ARBA00004007"/>
    </source>
</evidence>
<dbReference type="Gene3D" id="2.60.370.10">
    <property type="entry name" value="Ctag/Cox11"/>
    <property type="match status" value="1"/>
</dbReference>
<dbReference type="Pfam" id="PF04442">
    <property type="entry name" value="CtaG_Cox11"/>
    <property type="match status" value="1"/>
</dbReference>
<dbReference type="SUPFAM" id="SSF110111">
    <property type="entry name" value="Ctag/Cox11"/>
    <property type="match status" value="1"/>
</dbReference>
<dbReference type="EMBL" id="JADGJQ010000017">
    <property type="protein sequence ID" value="KAJ3180300.1"/>
    <property type="molecule type" value="Genomic_DNA"/>
</dbReference>
<evidence type="ECO:0000256" key="5">
    <source>
        <dbReference type="ARBA" id="ARBA00023136"/>
    </source>
</evidence>
<keyword evidence="5 7" id="KW-0472">Membrane</keyword>
<comment type="function">
    <text evidence="1">Exerts its effect at some terminal stage of cytochrome c oxidase synthesis, probably by being involved in the insertion of the copper B into subunit I.</text>
</comment>
<evidence type="ECO:0000256" key="2">
    <source>
        <dbReference type="ARBA" id="ARBA00004243"/>
    </source>
</evidence>
<dbReference type="NCBIfam" id="NF003465">
    <property type="entry name" value="PRK05089.1"/>
    <property type="match status" value="1"/>
</dbReference>
<keyword evidence="3 7" id="KW-0812">Transmembrane</keyword>
<reference evidence="8" key="1">
    <citation type="submission" date="2020-05" db="EMBL/GenBank/DDBJ databases">
        <title>Phylogenomic resolution of chytrid fungi.</title>
        <authorList>
            <person name="Stajich J.E."/>
            <person name="Amses K."/>
            <person name="Simmons R."/>
            <person name="Seto K."/>
            <person name="Myers J."/>
            <person name="Bonds A."/>
            <person name="Quandt C.A."/>
            <person name="Barry K."/>
            <person name="Liu P."/>
            <person name="Grigoriev I."/>
            <person name="Longcore J.E."/>
            <person name="James T.Y."/>
        </authorList>
    </citation>
    <scope>NUCLEOTIDE SEQUENCE</scope>
    <source>
        <strain evidence="8">JEL0379</strain>
    </source>
</reference>
<dbReference type="AlphaFoldDB" id="A0AAD5TRM8"/>
<feature type="region of interest" description="Disordered" evidence="6">
    <location>
        <begin position="66"/>
        <end position="111"/>
    </location>
</feature>
<protein>
    <submittedName>
        <fullName evidence="8">Cytochrome c oxidase assembly protein cox11, mitochondrial</fullName>
    </submittedName>
</protein>
<evidence type="ECO:0000256" key="4">
    <source>
        <dbReference type="ARBA" id="ARBA00022989"/>
    </source>
</evidence>
<evidence type="ECO:0000313" key="8">
    <source>
        <dbReference type="EMBL" id="KAJ3180300.1"/>
    </source>
</evidence>
<organism evidence="8 9">
    <name type="scientific">Geranomyces variabilis</name>
    <dbReference type="NCBI Taxonomy" id="109894"/>
    <lineage>
        <taxon>Eukaryota</taxon>
        <taxon>Fungi</taxon>
        <taxon>Fungi incertae sedis</taxon>
        <taxon>Chytridiomycota</taxon>
        <taxon>Chytridiomycota incertae sedis</taxon>
        <taxon>Chytridiomycetes</taxon>
        <taxon>Spizellomycetales</taxon>
        <taxon>Powellomycetaceae</taxon>
        <taxon>Geranomyces</taxon>
    </lineage>
</organism>
<gene>
    <name evidence="8" type="primary">COX11</name>
    <name evidence="8" type="ORF">HDU87_002179</name>
</gene>